<evidence type="ECO:0000256" key="1">
    <source>
        <dbReference type="ARBA" id="ARBA00001657"/>
    </source>
</evidence>
<dbReference type="Proteomes" id="UP000292052">
    <property type="component" value="Unassembled WGS sequence"/>
</dbReference>
<feature type="domain" description="Glycosyl hydrolase family 13 catalytic" evidence="7">
    <location>
        <begin position="33"/>
        <end position="427"/>
    </location>
</feature>
<evidence type="ECO:0000256" key="3">
    <source>
        <dbReference type="ARBA" id="ARBA00012741"/>
    </source>
</evidence>
<name>A0A482W5L4_ASBVE</name>
<evidence type="ECO:0000313" key="9">
    <source>
        <dbReference type="Proteomes" id="UP000292052"/>
    </source>
</evidence>
<dbReference type="PANTHER" id="PTHR10357">
    <property type="entry name" value="ALPHA-AMYLASE FAMILY MEMBER"/>
    <property type="match status" value="1"/>
</dbReference>
<keyword evidence="5" id="KW-0326">Glycosidase</keyword>
<keyword evidence="4" id="KW-0325">Glycoprotein</keyword>
<proteinExistence type="inferred from homology"/>
<dbReference type="InterPro" id="IPR006047">
    <property type="entry name" value="GH13_cat_dom"/>
</dbReference>
<feature type="signal peptide" evidence="6">
    <location>
        <begin position="1"/>
        <end position="16"/>
    </location>
</feature>
<dbReference type="AlphaFoldDB" id="A0A482W5L4"/>
<keyword evidence="9" id="KW-1185">Reference proteome</keyword>
<feature type="non-terminal residue" evidence="8">
    <location>
        <position position="1112"/>
    </location>
</feature>
<evidence type="ECO:0000256" key="5">
    <source>
        <dbReference type="ARBA" id="ARBA00023295"/>
    </source>
</evidence>
<comment type="catalytic activity">
    <reaction evidence="1">
        <text>Hydrolysis of terminal, non-reducing (1-&gt;4)-linked alpha-D-glucose residues with release of alpha-D-glucose.</text>
        <dbReference type="EC" id="3.2.1.20"/>
    </reaction>
</comment>
<dbReference type="PANTHER" id="PTHR10357:SF179">
    <property type="entry name" value="NEUTRAL AND BASIC AMINO ACID TRANSPORT PROTEIN RBAT"/>
    <property type="match status" value="1"/>
</dbReference>
<comment type="caution">
    <text evidence="8">The sequence shown here is derived from an EMBL/GenBank/DDBJ whole genome shotgun (WGS) entry which is preliminary data.</text>
</comment>
<dbReference type="Gene3D" id="3.90.400.10">
    <property type="entry name" value="Oligo-1,6-glucosidase, Domain 2"/>
    <property type="match status" value="2"/>
</dbReference>
<reference evidence="8 9" key="1">
    <citation type="submission" date="2017-03" db="EMBL/GenBank/DDBJ databases">
        <title>Genome of the blue death feigning beetle - Asbolus verrucosus.</title>
        <authorList>
            <person name="Rider S.D."/>
        </authorList>
    </citation>
    <scope>NUCLEOTIDE SEQUENCE [LARGE SCALE GENOMIC DNA]</scope>
    <source>
        <strain evidence="8">Butters</strain>
        <tissue evidence="8">Head and leg muscle</tissue>
    </source>
</reference>
<accession>A0A482W5L4</accession>
<dbReference type="STRING" id="1661398.A0A482W5L4"/>
<dbReference type="CDD" id="cd11328">
    <property type="entry name" value="AmyAc_maltase"/>
    <property type="match status" value="2"/>
</dbReference>
<dbReference type="OrthoDB" id="1740265at2759"/>
<evidence type="ECO:0000259" key="7">
    <source>
        <dbReference type="SMART" id="SM00642"/>
    </source>
</evidence>
<dbReference type="GO" id="GO:0005975">
    <property type="term" value="P:carbohydrate metabolic process"/>
    <property type="evidence" value="ECO:0007669"/>
    <property type="project" value="InterPro"/>
</dbReference>
<evidence type="ECO:0000256" key="2">
    <source>
        <dbReference type="ARBA" id="ARBA00008061"/>
    </source>
</evidence>
<comment type="similarity">
    <text evidence="2">Belongs to the glycosyl hydrolase 13 family.</text>
</comment>
<dbReference type="FunFam" id="3.90.400.10:FF:000001">
    <property type="entry name" value="Maltase A3, isoform A"/>
    <property type="match status" value="2"/>
</dbReference>
<dbReference type="EMBL" id="QDEB01026136">
    <property type="protein sequence ID" value="RZC40430.1"/>
    <property type="molecule type" value="Genomic_DNA"/>
</dbReference>
<organism evidence="8 9">
    <name type="scientific">Asbolus verrucosus</name>
    <name type="common">Desert ironclad beetle</name>
    <dbReference type="NCBI Taxonomy" id="1661398"/>
    <lineage>
        <taxon>Eukaryota</taxon>
        <taxon>Metazoa</taxon>
        <taxon>Ecdysozoa</taxon>
        <taxon>Arthropoda</taxon>
        <taxon>Hexapoda</taxon>
        <taxon>Insecta</taxon>
        <taxon>Pterygota</taxon>
        <taxon>Neoptera</taxon>
        <taxon>Endopterygota</taxon>
        <taxon>Coleoptera</taxon>
        <taxon>Polyphaga</taxon>
        <taxon>Cucujiformia</taxon>
        <taxon>Tenebrionidae</taxon>
        <taxon>Pimeliinae</taxon>
        <taxon>Asbolus</taxon>
    </lineage>
</organism>
<dbReference type="Gene3D" id="3.20.20.80">
    <property type="entry name" value="Glycosidases"/>
    <property type="match status" value="2"/>
</dbReference>
<keyword evidence="6" id="KW-0732">Signal</keyword>
<dbReference type="Pfam" id="PF00128">
    <property type="entry name" value="Alpha-amylase"/>
    <property type="match status" value="2"/>
</dbReference>
<feature type="chain" id="PRO_5019843777" description="alpha-glucosidase" evidence="6">
    <location>
        <begin position="17"/>
        <end position="1112"/>
    </location>
</feature>
<dbReference type="SUPFAM" id="SSF51445">
    <property type="entry name" value="(Trans)glycosidases"/>
    <property type="match status" value="2"/>
</dbReference>
<dbReference type="GO" id="GO:0004558">
    <property type="term" value="F:alpha-1,4-glucosidase activity"/>
    <property type="evidence" value="ECO:0007669"/>
    <property type="project" value="UniProtKB-EC"/>
</dbReference>
<dbReference type="SMART" id="SM00642">
    <property type="entry name" value="Aamy"/>
    <property type="match status" value="2"/>
</dbReference>
<gene>
    <name evidence="8" type="ORF">BDFB_001419</name>
</gene>
<evidence type="ECO:0000313" key="8">
    <source>
        <dbReference type="EMBL" id="RZC40430.1"/>
    </source>
</evidence>
<dbReference type="InterPro" id="IPR045857">
    <property type="entry name" value="O16G_dom_2"/>
</dbReference>
<evidence type="ECO:0000256" key="4">
    <source>
        <dbReference type="ARBA" id="ARBA00023180"/>
    </source>
</evidence>
<sequence length="1112" mass="127696">MRSATVILLLTAHAASDHQINDLDWWKCAIYYQIYPRSFKDSNNDGIGDLQGIIEKLDHFPKSGIDAVWLSPIFKSPQVDQGYDISNYTDIEPDYGTIDDLKELIEKAHEKGVKVILDFVPNHTSDQHQWFIDSINGVEEYRDYYVWADAKIDDDGQRQPPNNWISVFKKSAWTWNEKRQQYYLHQFASAQPDLNFYNPKVIEAMNEVLKFWLALGVDGFRIDAVPHIFEDKELRDEPPTGIAGFTDDDYEYRHHIYTKDQPENYNLIYSWRKLVDDYTNTNGGDQRVLMTEAYADINHTMLFYGTPDGDQLGAHFTFNFFLIVDLNLYSTAQDIVNSINKWLDAIPEIYISNWVIGNHDNPRVATRFGRGNVDGFNMLTSVLPGILVTYNGEEIGQENGEVSYEEGQDPAARNPEIFYKVSRDFERTPYHWDDSTNAGFNTGAKPWLPVSEKYLETNLQQQQETDKPSHYKIYQALAKLRTDPILKSGDVEVKAIAEYVVFVKRSYDDSSFALIFNKGGENVTVNIENDIPLENNIVIKNVDSLRELGSSIDSTNLNLDAHEALILSSLSLLAICALANGCVAVDLDWWKHAVFYQIYPRSFEDSNNDGIGDLQGIIKKLDLFPSLGVDAIWLSPIFKSPQVDQGYDISDYRSIDPDYGTVEDLVELIQEAHTRGIRVILDFVPNHTSDKHQWFIDSENGVEEYRDFYVWADAKVDEEGNRVPPNNWLSNFKNSSWEWSEKRQQYYLHQFMAAQPDLNYNSPKVVEAMKDVLKFWLDHGVDGFRIDAVPFLFEDEDLRDEPESGRPGYNDTDWEYLNHIYTQDLPGTYDMVYQWRQLVDDYTQEHGTDQKVLMTESYTTPNNTVLYYGTLDGSRLGAHFTFNFNLIQYVNINSTAQDIVNTINDWINILPEIYTSNWVLGNHDNHRIATRLGPGNVDGFNMLNLLLPGVGVTYNGEEIGQENGEVSYEEGKDPSARDPAIFYEVSRDFERTPYQWDTSINAGFNTGAEPWLPVSKKYLETNLKQQQETEGSSHYKIYQNLTKIRTSSTIRLGDVETEALDENVILIKRSYDGSSVALVFNKGNESVTVNVEEYVAYENTIVIKSVKSYREV</sequence>
<feature type="domain" description="Glycosyl hydrolase family 13 catalytic" evidence="7">
    <location>
        <begin position="597"/>
        <end position="991"/>
    </location>
</feature>
<protein>
    <recommendedName>
        <fullName evidence="3">alpha-glucosidase</fullName>
        <ecNumber evidence="3">3.2.1.20</ecNumber>
    </recommendedName>
</protein>
<evidence type="ECO:0000256" key="6">
    <source>
        <dbReference type="SAM" id="SignalP"/>
    </source>
</evidence>
<dbReference type="EC" id="3.2.1.20" evidence="3"/>
<dbReference type="InterPro" id="IPR017853">
    <property type="entry name" value="GH"/>
</dbReference>
<keyword evidence="5" id="KW-0378">Hydrolase</keyword>